<accession>A0AB39XFT5</accession>
<comment type="subunit">
    <text evidence="3">The complex is composed of two ATP-binding proteins (UgpC), two transmembrane proteins (UgpA and UgpE) and a solute-binding protein (UgpB).</text>
</comment>
<dbReference type="EMBL" id="CP165734">
    <property type="protein sequence ID" value="XDV56050.1"/>
    <property type="molecule type" value="Genomic_DNA"/>
</dbReference>
<dbReference type="Gene3D" id="3.40.190.10">
    <property type="entry name" value="Periplasmic binding protein-like II"/>
    <property type="match status" value="2"/>
</dbReference>
<proteinExistence type="inferred from homology"/>
<dbReference type="PANTHER" id="PTHR43649">
    <property type="entry name" value="ARABINOSE-BINDING PROTEIN-RELATED"/>
    <property type="match status" value="1"/>
</dbReference>
<keyword evidence="5" id="KW-0813">Transport</keyword>
<evidence type="ECO:0000256" key="2">
    <source>
        <dbReference type="ARBA" id="ARBA00008520"/>
    </source>
</evidence>
<comment type="similarity">
    <text evidence="2">Belongs to the bacterial solute-binding protein 1 family.</text>
</comment>
<comment type="function">
    <text evidence="8">Part of the ABC transporter complex UgpBAEC involved in sn-glycerol-3-phosphate (G3P) import. Binds G3P.</text>
</comment>
<dbReference type="PANTHER" id="PTHR43649:SF31">
    <property type="entry name" value="SN-GLYCEROL-3-PHOSPHATE-BINDING PERIPLASMIC PROTEIN UGPB"/>
    <property type="match status" value="1"/>
</dbReference>
<evidence type="ECO:0000256" key="8">
    <source>
        <dbReference type="ARBA" id="ARBA00034473"/>
    </source>
</evidence>
<organism evidence="9">
    <name type="scientific">Bradyrhizobium sp. LLZ17</name>
    <dbReference type="NCBI Taxonomy" id="3239388"/>
    <lineage>
        <taxon>Bacteria</taxon>
        <taxon>Pseudomonadati</taxon>
        <taxon>Pseudomonadota</taxon>
        <taxon>Alphaproteobacteria</taxon>
        <taxon>Hyphomicrobiales</taxon>
        <taxon>Nitrobacteraceae</taxon>
        <taxon>Bradyrhizobium</taxon>
    </lineage>
</organism>
<evidence type="ECO:0000256" key="3">
    <source>
        <dbReference type="ARBA" id="ARBA00011557"/>
    </source>
</evidence>
<dbReference type="GO" id="GO:0042597">
    <property type="term" value="C:periplasmic space"/>
    <property type="evidence" value="ECO:0007669"/>
    <property type="project" value="UniProtKB-SubCell"/>
</dbReference>
<comment type="subcellular location">
    <subcellularLocation>
        <location evidence="1">Periplasm</location>
    </subcellularLocation>
</comment>
<dbReference type="InterPro" id="IPR050490">
    <property type="entry name" value="Bact_solute-bd_prot1"/>
</dbReference>
<evidence type="ECO:0000256" key="1">
    <source>
        <dbReference type="ARBA" id="ARBA00004418"/>
    </source>
</evidence>
<name>A0AB39XFT5_9BRAD</name>
<evidence type="ECO:0000256" key="6">
    <source>
        <dbReference type="ARBA" id="ARBA00022729"/>
    </source>
</evidence>
<reference evidence="9" key="1">
    <citation type="submission" date="2024-08" db="EMBL/GenBank/DDBJ databases">
        <authorList>
            <person name="Chaddad Z."/>
            <person name="Lamrabet M."/>
            <person name="Bouhnik O."/>
            <person name="Alami S."/>
            <person name="Wipf D."/>
            <person name="Courty P.E."/>
            <person name="Missbah El Idrissi M."/>
        </authorList>
    </citation>
    <scope>NUCLEOTIDE SEQUENCE</scope>
    <source>
        <strain evidence="9">LLZ17</strain>
    </source>
</reference>
<evidence type="ECO:0000256" key="4">
    <source>
        <dbReference type="ARBA" id="ARBA00017470"/>
    </source>
</evidence>
<dbReference type="CDD" id="cd14748">
    <property type="entry name" value="PBP2_UgpB"/>
    <property type="match status" value="1"/>
</dbReference>
<dbReference type="SUPFAM" id="SSF53850">
    <property type="entry name" value="Periplasmic binding protein-like II"/>
    <property type="match status" value="1"/>
</dbReference>
<keyword evidence="7" id="KW-0574">Periplasm</keyword>
<evidence type="ECO:0000313" key="9">
    <source>
        <dbReference type="EMBL" id="XDV56050.1"/>
    </source>
</evidence>
<dbReference type="NCBIfam" id="NF008211">
    <property type="entry name" value="PRK10974.1"/>
    <property type="match status" value="1"/>
</dbReference>
<evidence type="ECO:0000256" key="7">
    <source>
        <dbReference type="ARBA" id="ARBA00022764"/>
    </source>
</evidence>
<dbReference type="RefSeq" id="WP_369720494.1">
    <property type="nucleotide sequence ID" value="NZ_CP165734.1"/>
</dbReference>
<sequence>MPRLKQDRSPFAAREGRAKLISALRLLQIAALSFLALSLAPLAPARATDIALWHAMSGELGKQLEKLTSDFNATQPDYRIVPTYKGSYTETVTAAIFAFRSRSQPAIVQVNEVATATMTAAKGAIYPVYSMMRDMGEPFSLSDYLPAVSGYYTDAAGNLLSFPFNSSTPILYYNKTMFRDAGLDPETPPKTWPELGAAAKRLREHGAVCGFTTSWPSWIHVENFSAFHNLPLATRANGFAGLDAQLTINNPVVVKHVAQLAEWQKTKLFDYSGRGQAAEPRFQNGECGIFIGSSATRADIKANSKFEIGYGMMPYWPDVKDAPQNSIIGGATLWVLRDRPRDEYKGVARFFAYLSQPGVQAAWHQNTGYLPVTRAAFELTRAQGFYERNPGSAISFEEITLHPPTENSKGIRLGSFILIRGVIEDELERAFAGQKGAQAALESAVERGNKLLRQFERASPER</sequence>
<gene>
    <name evidence="9" type="primary">ugpB</name>
    <name evidence="9" type="ORF">AB8Z38_25470</name>
</gene>
<keyword evidence="6" id="KW-0732">Signal</keyword>
<dbReference type="AlphaFoldDB" id="A0AB39XFT5"/>
<dbReference type="Pfam" id="PF13416">
    <property type="entry name" value="SBP_bac_8"/>
    <property type="match status" value="1"/>
</dbReference>
<dbReference type="InterPro" id="IPR006059">
    <property type="entry name" value="SBP"/>
</dbReference>
<evidence type="ECO:0000256" key="5">
    <source>
        <dbReference type="ARBA" id="ARBA00022448"/>
    </source>
</evidence>
<protein>
    <recommendedName>
        <fullName evidence="4">sn-glycerol-3-phosphate-binding periplasmic protein UgpB</fullName>
    </recommendedName>
</protein>